<evidence type="ECO:0000256" key="1">
    <source>
        <dbReference type="SAM" id="MobiDB-lite"/>
    </source>
</evidence>
<gene>
    <name evidence="2" type="ORF">NCTC11544_04201</name>
</gene>
<proteinExistence type="predicted"/>
<organism evidence="2 3">
    <name type="scientific">Serratia quinivorans</name>
    <dbReference type="NCBI Taxonomy" id="137545"/>
    <lineage>
        <taxon>Bacteria</taxon>
        <taxon>Pseudomonadati</taxon>
        <taxon>Pseudomonadota</taxon>
        <taxon>Gammaproteobacteria</taxon>
        <taxon>Enterobacterales</taxon>
        <taxon>Yersiniaceae</taxon>
        <taxon>Serratia</taxon>
    </lineage>
</organism>
<evidence type="ECO:0000313" key="3">
    <source>
        <dbReference type="Proteomes" id="UP000255529"/>
    </source>
</evidence>
<feature type="compositionally biased region" description="Basic and acidic residues" evidence="1">
    <location>
        <begin position="61"/>
        <end position="76"/>
    </location>
</feature>
<dbReference type="EMBL" id="UGYN01000002">
    <property type="protein sequence ID" value="SUI80753.1"/>
    <property type="molecule type" value="Genomic_DNA"/>
</dbReference>
<evidence type="ECO:0000313" key="2">
    <source>
        <dbReference type="EMBL" id="SUI80753.1"/>
    </source>
</evidence>
<accession>A0A380AHG9</accession>
<feature type="region of interest" description="Disordered" evidence="1">
    <location>
        <begin position="61"/>
        <end position="96"/>
    </location>
</feature>
<dbReference type="Proteomes" id="UP000255529">
    <property type="component" value="Unassembled WGS sequence"/>
</dbReference>
<dbReference type="AlphaFoldDB" id="A0A380AHG9"/>
<reference evidence="2 3" key="1">
    <citation type="submission" date="2018-06" db="EMBL/GenBank/DDBJ databases">
        <authorList>
            <consortium name="Pathogen Informatics"/>
            <person name="Doyle S."/>
        </authorList>
    </citation>
    <scope>NUCLEOTIDE SEQUENCE [LARGE SCALE GENOMIC DNA]</scope>
    <source>
        <strain evidence="2 3">NCTC11544</strain>
    </source>
</reference>
<name>A0A380AHG9_9GAMM</name>
<sequence>MMVFDQFIEPNGARIDMIKYANLCNLILCTSPNISEKGRKEARVDDWDFLGIFDGHLTTKEREEENKKKKTEKEQNSIKQIGELIKKQALGKKDGK</sequence>
<protein>
    <submittedName>
        <fullName evidence="2">Uncharacterized protein</fullName>
    </submittedName>
</protein>